<evidence type="ECO:0000256" key="1">
    <source>
        <dbReference type="ARBA" id="ARBA00022737"/>
    </source>
</evidence>
<dbReference type="Pfam" id="PF12796">
    <property type="entry name" value="Ank_2"/>
    <property type="match status" value="1"/>
</dbReference>
<feature type="repeat" description="ANK" evidence="3">
    <location>
        <begin position="46"/>
        <end position="78"/>
    </location>
</feature>
<feature type="repeat" description="ANK" evidence="3">
    <location>
        <begin position="79"/>
        <end position="111"/>
    </location>
</feature>
<dbReference type="InterPro" id="IPR036770">
    <property type="entry name" value="Ankyrin_rpt-contain_sf"/>
</dbReference>
<name>A0A6B2L0H9_9EUKA</name>
<evidence type="ECO:0000256" key="2">
    <source>
        <dbReference type="ARBA" id="ARBA00023043"/>
    </source>
</evidence>
<dbReference type="InterPro" id="IPR002110">
    <property type="entry name" value="Ankyrin_rpt"/>
</dbReference>
<evidence type="ECO:0000256" key="3">
    <source>
        <dbReference type="PROSITE-ProRule" id="PRU00023"/>
    </source>
</evidence>
<dbReference type="PROSITE" id="PS50105">
    <property type="entry name" value="SAM_DOMAIN"/>
    <property type="match status" value="1"/>
</dbReference>
<dbReference type="SUPFAM" id="SSF48403">
    <property type="entry name" value="Ankyrin repeat"/>
    <property type="match status" value="1"/>
</dbReference>
<accession>A0A6B2L0H9</accession>
<dbReference type="PANTHER" id="PTHR24198">
    <property type="entry name" value="ANKYRIN REPEAT AND PROTEIN KINASE DOMAIN-CONTAINING PROTEIN"/>
    <property type="match status" value="1"/>
</dbReference>
<dbReference type="Gene3D" id="1.25.40.20">
    <property type="entry name" value="Ankyrin repeat-containing domain"/>
    <property type="match status" value="2"/>
</dbReference>
<sequence>MMENKATVSTTRNKYNPLIAAIMKGNSRIVKILLKHKFSATSFDNTSETPLHISCNKDHLSVVKLLLSNNAAIDQPNDNNETPLLIASTKGNARVLKLLIESKAKLDFSQEERNPLDTAIQHGHYNVVEVLISQIPDINSLYINNNSILSLACSVGHLKIVTLLLDHKANIENGNIEDKTTPLMIAVKNDHGPVVELLLQNNASILALNNKEENVLEIAQNMKNSQQISLLHEYYKPQNWTKDEVSLFLRSNQQFKHLATTFIKEEIDGPALLKLNNTDLKELGLDEKQQEEFKNLINPFLKLKLTVTDTWPIPQLLLEDPNWVRKGGNLTPFQCLKIMEDGKPIHPSGYEFMNSFVGCLKSKKEDFKNVHLIYNEQLSLAVKFFKSSHEERFSQTTQPPWKKSSNVKEREIVKSYVDALIQKCPWNTGGVPIIPMAHGTDPKTAWKIAETGFASICKLDEGWYGRGIYLTSDLHYCLDYGDFIIVGLVVTGQIYPVTTADSLSGKSALPGYQSNYVVVQNGGDCVNPTKEGMTSYEDELIVFNDTQVLPLFIIELSNTSLGSGSDESTEEGS</sequence>
<feature type="domain" description="SAM" evidence="4">
    <location>
        <begin position="240"/>
        <end position="285"/>
    </location>
</feature>
<dbReference type="Pfam" id="PF00536">
    <property type="entry name" value="SAM_1"/>
    <property type="match status" value="1"/>
</dbReference>
<organism evidence="5">
    <name type="scientific">Arcella intermedia</name>
    <dbReference type="NCBI Taxonomy" id="1963864"/>
    <lineage>
        <taxon>Eukaryota</taxon>
        <taxon>Amoebozoa</taxon>
        <taxon>Tubulinea</taxon>
        <taxon>Elardia</taxon>
        <taxon>Arcellinida</taxon>
        <taxon>Sphaerothecina</taxon>
        <taxon>Arcellidae</taxon>
        <taxon>Arcella</taxon>
    </lineage>
</organism>
<dbReference type="PROSITE" id="PS50088">
    <property type="entry name" value="ANK_REPEAT"/>
    <property type="match status" value="4"/>
</dbReference>
<dbReference type="PROSITE" id="PS50297">
    <property type="entry name" value="ANK_REP_REGION"/>
    <property type="match status" value="3"/>
</dbReference>
<keyword evidence="2 3" id="KW-0040">ANK repeat</keyword>
<feature type="repeat" description="ANK" evidence="3">
    <location>
        <begin position="144"/>
        <end position="176"/>
    </location>
</feature>
<evidence type="ECO:0000259" key="4">
    <source>
        <dbReference type="PROSITE" id="PS50105"/>
    </source>
</evidence>
<dbReference type="InterPro" id="IPR001660">
    <property type="entry name" value="SAM"/>
</dbReference>
<dbReference type="EMBL" id="GIBP01001448">
    <property type="protein sequence ID" value="NDV30417.1"/>
    <property type="molecule type" value="Transcribed_RNA"/>
</dbReference>
<proteinExistence type="predicted"/>
<dbReference type="InterPro" id="IPR013761">
    <property type="entry name" value="SAM/pointed_sf"/>
</dbReference>
<dbReference type="Gene3D" id="1.10.150.50">
    <property type="entry name" value="Transcription Factor, Ets-1"/>
    <property type="match status" value="1"/>
</dbReference>
<evidence type="ECO:0000313" key="5">
    <source>
        <dbReference type="EMBL" id="NDV30417.1"/>
    </source>
</evidence>
<keyword evidence="1" id="KW-0677">Repeat</keyword>
<dbReference type="SMART" id="SM00248">
    <property type="entry name" value="ANK"/>
    <property type="match status" value="6"/>
</dbReference>
<dbReference type="SUPFAM" id="SSF47769">
    <property type="entry name" value="SAM/Pointed domain"/>
    <property type="match status" value="1"/>
</dbReference>
<dbReference type="SUPFAM" id="SSF56399">
    <property type="entry name" value="ADP-ribosylation"/>
    <property type="match status" value="1"/>
</dbReference>
<protein>
    <recommendedName>
        <fullName evidence="4">SAM domain-containing protein</fullName>
    </recommendedName>
</protein>
<dbReference type="AlphaFoldDB" id="A0A6B2L0H9"/>
<dbReference type="Pfam" id="PF00023">
    <property type="entry name" value="Ank"/>
    <property type="match status" value="2"/>
</dbReference>
<feature type="repeat" description="ANK" evidence="3">
    <location>
        <begin position="178"/>
        <end position="210"/>
    </location>
</feature>
<dbReference type="Gene3D" id="3.90.228.10">
    <property type="match status" value="1"/>
</dbReference>
<dbReference type="PANTHER" id="PTHR24198:SF165">
    <property type="entry name" value="ANKYRIN REPEAT-CONTAINING PROTEIN-RELATED"/>
    <property type="match status" value="1"/>
</dbReference>
<reference evidence="5" key="1">
    <citation type="journal article" date="2020" name="J. Eukaryot. Microbiol.">
        <title>De novo Sequencing, Assembly and Annotation of the Transcriptome for the Free-Living Testate Amoeba Arcella intermedia.</title>
        <authorList>
            <person name="Ribeiro G.M."/>
            <person name="Porfirio-Sousa A.L."/>
            <person name="Maurer-Alcala X.X."/>
            <person name="Katz L.A."/>
            <person name="Lahr D.J.G."/>
        </authorList>
    </citation>
    <scope>NUCLEOTIDE SEQUENCE</scope>
</reference>